<dbReference type="KEGG" id="sdyn:Mal52_52230"/>
<organism evidence="2 3">
    <name type="scientific">Symmachiella dynata</name>
    <dbReference type="NCBI Taxonomy" id="2527995"/>
    <lineage>
        <taxon>Bacteria</taxon>
        <taxon>Pseudomonadati</taxon>
        <taxon>Planctomycetota</taxon>
        <taxon>Planctomycetia</taxon>
        <taxon>Planctomycetales</taxon>
        <taxon>Planctomycetaceae</taxon>
        <taxon>Symmachiella</taxon>
    </lineage>
</organism>
<dbReference type="AlphaFoldDB" id="A0A517ZW58"/>
<keyword evidence="1" id="KW-0472">Membrane</keyword>
<dbReference type="Gene3D" id="2.50.20.10">
    <property type="entry name" value="Lipoprotein localisation LolA/LolB/LppX"/>
    <property type="match status" value="1"/>
</dbReference>
<accession>A0A517ZW58</accession>
<dbReference type="Proteomes" id="UP000319383">
    <property type="component" value="Chromosome"/>
</dbReference>
<keyword evidence="3" id="KW-1185">Reference proteome</keyword>
<feature type="transmembrane region" description="Helical" evidence="1">
    <location>
        <begin position="348"/>
        <end position="366"/>
    </location>
</feature>
<protein>
    <submittedName>
        <fullName evidence="2">Uncharacterized protein</fullName>
    </submittedName>
</protein>
<keyword evidence="1" id="KW-0812">Transmembrane</keyword>
<evidence type="ECO:0000313" key="3">
    <source>
        <dbReference type="Proteomes" id="UP000319383"/>
    </source>
</evidence>
<sequence length="375" mass="42640">MIPVAGVRGLYSTVAGMTAAILLTAVSIQPVVAEQVDAPASGALTHEKILKVWEEREQRVKSARFEWTEIRLITDDLLMPGESRVEPDVPQYSVKSSLSLKENQIRHTFRKEIWQVDAPRGENSFVSVSNGETAKVYLPPGYVTEYPRGHASQQVGSDEVNSTYLKPFLWCYRPSMSSVLVAPLEKFDITQERAAYQDRDCVVLRYQPTPTTKFELWLDPSRDFVIVRQQFIRDGLVANQLDVEYLPVDETRVWLPQEWRFAMLDKKGKSLLSMNGTLTRAEINPTLPDADFEFEFPPGTWVHEDKAHEHIVMADGKQRAVALGERGLPYESLLSGTGRVSKSRWKRVLVQINLSVVVFVCVGLVLRWNQLRSHR</sequence>
<keyword evidence="1" id="KW-1133">Transmembrane helix</keyword>
<name>A0A517ZW58_9PLAN</name>
<evidence type="ECO:0000313" key="2">
    <source>
        <dbReference type="EMBL" id="QDU46701.1"/>
    </source>
</evidence>
<gene>
    <name evidence="2" type="ORF">Mal52_52230</name>
</gene>
<evidence type="ECO:0000256" key="1">
    <source>
        <dbReference type="SAM" id="Phobius"/>
    </source>
</evidence>
<reference evidence="2 3" key="1">
    <citation type="submission" date="2019-02" db="EMBL/GenBank/DDBJ databases">
        <title>Deep-cultivation of Planctomycetes and their phenomic and genomic characterization uncovers novel biology.</title>
        <authorList>
            <person name="Wiegand S."/>
            <person name="Jogler M."/>
            <person name="Boedeker C."/>
            <person name="Pinto D."/>
            <person name="Vollmers J."/>
            <person name="Rivas-Marin E."/>
            <person name="Kohn T."/>
            <person name="Peeters S.H."/>
            <person name="Heuer A."/>
            <person name="Rast P."/>
            <person name="Oberbeckmann S."/>
            <person name="Bunk B."/>
            <person name="Jeske O."/>
            <person name="Meyerdierks A."/>
            <person name="Storesund J.E."/>
            <person name="Kallscheuer N."/>
            <person name="Luecker S."/>
            <person name="Lage O.M."/>
            <person name="Pohl T."/>
            <person name="Merkel B.J."/>
            <person name="Hornburger P."/>
            <person name="Mueller R.-W."/>
            <person name="Bruemmer F."/>
            <person name="Labrenz M."/>
            <person name="Spormann A.M."/>
            <person name="Op den Camp H."/>
            <person name="Overmann J."/>
            <person name="Amann R."/>
            <person name="Jetten M.S.M."/>
            <person name="Mascher T."/>
            <person name="Medema M.H."/>
            <person name="Devos D.P."/>
            <person name="Kaster A.-K."/>
            <person name="Ovreas L."/>
            <person name="Rohde M."/>
            <person name="Galperin M.Y."/>
            <person name="Jogler C."/>
        </authorList>
    </citation>
    <scope>NUCLEOTIDE SEQUENCE [LARGE SCALE GENOMIC DNA]</scope>
    <source>
        <strain evidence="2 3">Mal52</strain>
    </source>
</reference>
<dbReference type="OrthoDB" id="289769at2"/>
<proteinExistence type="predicted"/>
<dbReference type="EMBL" id="CP036276">
    <property type="protein sequence ID" value="QDU46701.1"/>
    <property type="molecule type" value="Genomic_DNA"/>
</dbReference>
<dbReference type="RefSeq" id="WP_145379191.1">
    <property type="nucleotide sequence ID" value="NZ_CP036270.1"/>
</dbReference>